<evidence type="ECO:0000313" key="2">
    <source>
        <dbReference type="EMBL" id="ACN35219.1"/>
    </source>
</evidence>
<dbReference type="EMBL" id="BT068322">
    <property type="protein sequence ID" value="ACN35219.1"/>
    <property type="molecule type" value="mRNA"/>
</dbReference>
<protein>
    <submittedName>
        <fullName evidence="2">Uncharacterized protein</fullName>
    </submittedName>
</protein>
<evidence type="ECO:0000256" key="1">
    <source>
        <dbReference type="SAM" id="MobiDB-lite"/>
    </source>
</evidence>
<dbReference type="GeneID" id="100383802"/>
<sequence>MSISLPAQTWPLLRAPSPMAAVPCSQLPHLPHGRAPSPATGARQAHLPWRPAQFPAPSSITAHLWSLQLISLAVELSACAPGSCTLASLIFPGSGHSWPPLLHLESRSPSSVGCALPAAARACRPAYSSSPRPPAPSSPSHGVTTAVTSPTEEPSNAGPRRGSRLRRPSTRLREFV</sequence>
<organism evidence="2">
    <name type="scientific">Zea mays</name>
    <name type="common">Maize</name>
    <dbReference type="NCBI Taxonomy" id="4577"/>
    <lineage>
        <taxon>Eukaryota</taxon>
        <taxon>Viridiplantae</taxon>
        <taxon>Streptophyta</taxon>
        <taxon>Embryophyta</taxon>
        <taxon>Tracheophyta</taxon>
        <taxon>Spermatophyta</taxon>
        <taxon>Magnoliopsida</taxon>
        <taxon>Liliopsida</taxon>
        <taxon>Poales</taxon>
        <taxon>Poaceae</taxon>
        <taxon>PACMAD clade</taxon>
        <taxon>Panicoideae</taxon>
        <taxon>Andropogonodae</taxon>
        <taxon>Andropogoneae</taxon>
        <taxon>Tripsacinae</taxon>
        <taxon>Zea</taxon>
    </lineage>
</organism>
<feature type="region of interest" description="Disordered" evidence="1">
    <location>
        <begin position="125"/>
        <end position="176"/>
    </location>
</feature>
<accession>C0PJ53</accession>
<feature type="compositionally biased region" description="Basic residues" evidence="1">
    <location>
        <begin position="161"/>
        <end position="170"/>
    </location>
</feature>
<name>C0PJ53_MAIZE</name>
<proteinExistence type="evidence at transcript level"/>
<reference evidence="2" key="1">
    <citation type="journal article" date="2009" name="PLoS Genet.">
        <title>Sequencing, mapping, and analysis of 27,455 maize full-length cDNAs.</title>
        <authorList>
            <person name="Soderlund C."/>
            <person name="Descour A."/>
            <person name="Kudrna D."/>
            <person name="Bomhoff M."/>
            <person name="Boyd L."/>
            <person name="Currie J."/>
            <person name="Angelova A."/>
            <person name="Collura K."/>
            <person name="Wissotski M."/>
            <person name="Ashley E."/>
            <person name="Morrow D."/>
            <person name="Fernandes J."/>
            <person name="Walbot V."/>
            <person name="Yu Y."/>
        </authorList>
    </citation>
    <scope>NUCLEOTIDE SEQUENCE</scope>
    <source>
        <strain evidence="2">B73</strain>
    </source>
</reference>
<dbReference type="KEGG" id="zma:100383802"/>
<dbReference type="AlphaFoldDB" id="C0PJ53"/>
<feature type="compositionally biased region" description="Polar residues" evidence="1">
    <location>
        <begin position="141"/>
        <end position="154"/>
    </location>
</feature>